<dbReference type="GO" id="GO:0045944">
    <property type="term" value="P:positive regulation of transcription by RNA polymerase II"/>
    <property type="evidence" value="ECO:0007669"/>
    <property type="project" value="TreeGrafter"/>
</dbReference>
<comment type="subcellular location">
    <subcellularLocation>
        <location evidence="1">Nucleus</location>
    </subcellularLocation>
</comment>
<evidence type="ECO:0000256" key="3">
    <source>
        <dbReference type="ARBA" id="ARBA00023125"/>
    </source>
</evidence>
<sequence>MNHLANKPCYTCRNRRIQCDQSGVPCGKCQKAGLECLDRRPFRWVKGIAIRGKLQGHIYKDESSFSPRVHNETGGASSQSALMRTSAPQRSRLHPPGRVLVELGLGADPSLILEDPNLSNLDRTSRYYVKYYEHRICQLFIIYDTNRNPFRNLIPLGLECPVLLKALLALAARHHVNTGQSFYEPISPKFPELVIANRQALAFKHQAMKALSNLLADRTLSQQNSTVASVFLLVFLDLLESGSDGWNFHLEGAKKLIALTCPQPGLHAGVNQGPGQTVQEIRAFITKQIKVIETLGTTFLRPKLVSQFVSFDQQELLLSETIETSFLGCPDYLLTAMQLLSVQRDRIFETDNFDRVALETHISETESLLETVDNFDCCAWSMGMAQSHTPFAGKTITLSSLSRSYQLGTSLYGRRILDAMTGQATVADDMVAEMLSLIESLQHDRIIFKCVLWPIFIAGLECRLQPQREFLISSAEKFWDITNCLNAVHAAKTLQEYWRQVDTSELVQSRWIIHIGQMGRDWLWI</sequence>
<dbReference type="Proteomes" id="UP000019376">
    <property type="component" value="Unassembled WGS sequence"/>
</dbReference>
<keyword evidence="3" id="KW-0238">DNA-binding</keyword>
<dbReference type="InterPro" id="IPR021858">
    <property type="entry name" value="Fun_TF"/>
</dbReference>
<dbReference type="GO" id="GO:0000976">
    <property type="term" value="F:transcription cis-regulatory region binding"/>
    <property type="evidence" value="ECO:0007669"/>
    <property type="project" value="TreeGrafter"/>
</dbReference>
<dbReference type="OrthoDB" id="5130013at2759"/>
<dbReference type="HOGENOM" id="CLU_020030_0_0_1"/>
<dbReference type="InterPro" id="IPR001138">
    <property type="entry name" value="Zn2Cys6_DnaBD"/>
</dbReference>
<evidence type="ECO:0000256" key="2">
    <source>
        <dbReference type="ARBA" id="ARBA00023015"/>
    </source>
</evidence>
<dbReference type="Pfam" id="PF11951">
    <property type="entry name" value="Fungal_trans_2"/>
    <property type="match status" value="1"/>
</dbReference>
<keyword evidence="4" id="KW-0804">Transcription</keyword>
<dbReference type="Gene3D" id="4.10.240.10">
    <property type="entry name" value="Zn(2)-C6 fungal-type DNA-binding domain"/>
    <property type="match status" value="1"/>
</dbReference>
<feature type="compositionally biased region" description="Polar residues" evidence="6">
    <location>
        <begin position="74"/>
        <end position="89"/>
    </location>
</feature>
<dbReference type="eggNOG" id="ENOG502SH4R">
    <property type="taxonomic scope" value="Eukaryota"/>
</dbReference>
<dbReference type="PROSITE" id="PS00463">
    <property type="entry name" value="ZN2_CY6_FUNGAL_1"/>
    <property type="match status" value="1"/>
</dbReference>
<gene>
    <name evidence="8" type="ORF">PDE_08025</name>
</gene>
<name>S8B2K5_PENO1</name>
<dbReference type="GO" id="GO:0008270">
    <property type="term" value="F:zinc ion binding"/>
    <property type="evidence" value="ECO:0007669"/>
    <property type="project" value="InterPro"/>
</dbReference>
<evidence type="ECO:0000256" key="6">
    <source>
        <dbReference type="SAM" id="MobiDB-lite"/>
    </source>
</evidence>
<dbReference type="PANTHER" id="PTHR37534">
    <property type="entry name" value="TRANSCRIPTIONAL ACTIVATOR PROTEIN UGA3"/>
    <property type="match status" value="1"/>
</dbReference>
<evidence type="ECO:0000256" key="5">
    <source>
        <dbReference type="ARBA" id="ARBA00023242"/>
    </source>
</evidence>
<dbReference type="GO" id="GO:0005634">
    <property type="term" value="C:nucleus"/>
    <property type="evidence" value="ECO:0007669"/>
    <property type="project" value="UniProtKB-SubCell"/>
</dbReference>
<dbReference type="GO" id="GO:0000981">
    <property type="term" value="F:DNA-binding transcription factor activity, RNA polymerase II-specific"/>
    <property type="evidence" value="ECO:0007669"/>
    <property type="project" value="InterPro"/>
</dbReference>
<dbReference type="PhylomeDB" id="S8B2K5"/>
<evidence type="ECO:0000313" key="8">
    <source>
        <dbReference type="EMBL" id="EPS33063.1"/>
    </source>
</evidence>
<organism evidence="8 9">
    <name type="scientific">Penicillium oxalicum (strain 114-2 / CGMCC 5302)</name>
    <name type="common">Penicillium decumbens</name>
    <dbReference type="NCBI Taxonomy" id="933388"/>
    <lineage>
        <taxon>Eukaryota</taxon>
        <taxon>Fungi</taxon>
        <taxon>Dikarya</taxon>
        <taxon>Ascomycota</taxon>
        <taxon>Pezizomycotina</taxon>
        <taxon>Eurotiomycetes</taxon>
        <taxon>Eurotiomycetidae</taxon>
        <taxon>Eurotiales</taxon>
        <taxon>Aspergillaceae</taxon>
        <taxon>Penicillium</taxon>
    </lineage>
</organism>
<dbReference type="PROSITE" id="PS50048">
    <property type="entry name" value="ZN2_CY6_FUNGAL_2"/>
    <property type="match status" value="1"/>
</dbReference>
<dbReference type="SUPFAM" id="SSF57701">
    <property type="entry name" value="Zn2/Cys6 DNA-binding domain"/>
    <property type="match status" value="1"/>
</dbReference>
<feature type="region of interest" description="Disordered" evidence="6">
    <location>
        <begin position="65"/>
        <end position="94"/>
    </location>
</feature>
<dbReference type="SMART" id="SM00066">
    <property type="entry name" value="GAL4"/>
    <property type="match status" value="1"/>
</dbReference>
<dbReference type="PANTHER" id="PTHR37534:SF8">
    <property type="entry name" value="ZN(II)2CYS6 TRANSCRIPTION FACTOR (EUROFUNG)"/>
    <property type="match status" value="1"/>
</dbReference>
<evidence type="ECO:0000256" key="1">
    <source>
        <dbReference type="ARBA" id="ARBA00004123"/>
    </source>
</evidence>
<dbReference type="EMBL" id="KB644414">
    <property type="protein sequence ID" value="EPS33063.1"/>
    <property type="molecule type" value="Genomic_DNA"/>
</dbReference>
<keyword evidence="9" id="KW-1185">Reference proteome</keyword>
<reference evidence="8 9" key="1">
    <citation type="journal article" date="2013" name="PLoS ONE">
        <title>Genomic and secretomic analyses reveal unique features of the lignocellulolytic enzyme system of Penicillium decumbens.</title>
        <authorList>
            <person name="Liu G."/>
            <person name="Zhang L."/>
            <person name="Wei X."/>
            <person name="Zou G."/>
            <person name="Qin Y."/>
            <person name="Ma L."/>
            <person name="Li J."/>
            <person name="Zheng H."/>
            <person name="Wang S."/>
            <person name="Wang C."/>
            <person name="Xun L."/>
            <person name="Zhao G.-P."/>
            <person name="Zhou Z."/>
            <person name="Qu Y."/>
        </authorList>
    </citation>
    <scope>NUCLEOTIDE SEQUENCE [LARGE SCALE GENOMIC DNA]</scope>
    <source>
        <strain evidence="9">114-2 / CGMCC 5302</strain>
    </source>
</reference>
<proteinExistence type="predicted"/>
<accession>S8B2K5</accession>
<feature type="domain" description="Zn(2)-C6 fungal-type" evidence="7">
    <location>
        <begin position="8"/>
        <end position="36"/>
    </location>
</feature>
<evidence type="ECO:0000256" key="4">
    <source>
        <dbReference type="ARBA" id="ARBA00023163"/>
    </source>
</evidence>
<dbReference type="InterPro" id="IPR036864">
    <property type="entry name" value="Zn2-C6_fun-type_DNA-bd_sf"/>
</dbReference>
<keyword evidence="5" id="KW-0539">Nucleus</keyword>
<evidence type="ECO:0000259" key="7">
    <source>
        <dbReference type="PROSITE" id="PS50048"/>
    </source>
</evidence>
<protein>
    <recommendedName>
        <fullName evidence="7">Zn(2)-C6 fungal-type domain-containing protein</fullName>
    </recommendedName>
</protein>
<dbReference type="AlphaFoldDB" id="S8B2K5"/>
<dbReference type="Pfam" id="PF00172">
    <property type="entry name" value="Zn_clus"/>
    <property type="match status" value="1"/>
</dbReference>
<keyword evidence="2" id="KW-0805">Transcription regulation</keyword>
<evidence type="ECO:0000313" key="9">
    <source>
        <dbReference type="Proteomes" id="UP000019376"/>
    </source>
</evidence>
<dbReference type="CDD" id="cd00067">
    <property type="entry name" value="GAL4"/>
    <property type="match status" value="1"/>
</dbReference>